<dbReference type="InterPro" id="IPR016188">
    <property type="entry name" value="PurM-like_N"/>
</dbReference>
<keyword evidence="5" id="KW-1185">Reference proteome</keyword>
<evidence type="ECO:0000313" key="5">
    <source>
        <dbReference type="Proteomes" id="UP001317705"/>
    </source>
</evidence>
<dbReference type="SUPFAM" id="SSF55326">
    <property type="entry name" value="PurM N-terminal domain-like"/>
    <property type="match status" value="1"/>
</dbReference>
<name>A0ABM8EQ92_9BACT</name>
<dbReference type="InterPro" id="IPR011854">
    <property type="entry name" value="HypE"/>
</dbReference>
<evidence type="ECO:0000259" key="3">
    <source>
        <dbReference type="Pfam" id="PF02769"/>
    </source>
</evidence>
<feature type="domain" description="PurM-like C-terminal" evidence="3">
    <location>
        <begin position="162"/>
        <end position="314"/>
    </location>
</feature>
<dbReference type="CDD" id="cd02197">
    <property type="entry name" value="HypE"/>
    <property type="match status" value="1"/>
</dbReference>
<proteinExistence type="inferred from homology"/>
<dbReference type="NCBIfam" id="TIGR02124">
    <property type="entry name" value="hypE"/>
    <property type="match status" value="1"/>
</dbReference>
<dbReference type="InterPro" id="IPR010918">
    <property type="entry name" value="PurM-like_C_dom"/>
</dbReference>
<dbReference type="PANTHER" id="PTHR30303">
    <property type="entry name" value="HYDROGENASE ISOENZYMES FORMATION PROTEIN HYPE"/>
    <property type="match status" value="1"/>
</dbReference>
<dbReference type="SUPFAM" id="SSF56042">
    <property type="entry name" value="PurM C-terminal domain-like"/>
    <property type="match status" value="1"/>
</dbReference>
<dbReference type="InterPro" id="IPR036921">
    <property type="entry name" value="PurM-like_N_sf"/>
</dbReference>
<reference evidence="4 5" key="1">
    <citation type="submission" date="2022-12" db="EMBL/GenBank/DDBJ databases">
        <title>Polyphasic characterization of Geotalea uranireducens NIT-SL11 newly isolated from a complex of sewage sludge and microbially reduced graphene oxide.</title>
        <authorList>
            <person name="Xie L."/>
            <person name="Yoshida N."/>
            <person name="Meng L."/>
        </authorList>
    </citation>
    <scope>NUCLEOTIDE SEQUENCE [LARGE SCALE GENOMIC DNA]</scope>
    <source>
        <strain evidence="4 5">NIT-SL11</strain>
    </source>
</reference>
<dbReference type="EMBL" id="AP027151">
    <property type="protein sequence ID" value="BDV44785.1"/>
    <property type="molecule type" value="Genomic_DNA"/>
</dbReference>
<dbReference type="Gene3D" id="3.90.650.10">
    <property type="entry name" value="PurM-like C-terminal domain"/>
    <property type="match status" value="1"/>
</dbReference>
<feature type="domain" description="PurM-like N-terminal" evidence="2">
    <location>
        <begin position="38"/>
        <end position="149"/>
    </location>
</feature>
<dbReference type="RefSeq" id="WP_282000874.1">
    <property type="nucleotide sequence ID" value="NZ_AP027151.1"/>
</dbReference>
<comment type="similarity">
    <text evidence="1">Belongs to the HypE family.</text>
</comment>
<dbReference type="InterPro" id="IPR036676">
    <property type="entry name" value="PurM-like_C_sf"/>
</dbReference>
<evidence type="ECO:0000256" key="1">
    <source>
        <dbReference type="ARBA" id="ARBA00006243"/>
    </source>
</evidence>
<evidence type="ECO:0000259" key="2">
    <source>
        <dbReference type="Pfam" id="PF00586"/>
    </source>
</evidence>
<evidence type="ECO:0000313" key="4">
    <source>
        <dbReference type="EMBL" id="BDV44785.1"/>
    </source>
</evidence>
<organism evidence="4 5">
    <name type="scientific">Geotalea uraniireducens</name>
    <dbReference type="NCBI Taxonomy" id="351604"/>
    <lineage>
        <taxon>Bacteria</taxon>
        <taxon>Pseudomonadati</taxon>
        <taxon>Thermodesulfobacteriota</taxon>
        <taxon>Desulfuromonadia</taxon>
        <taxon>Geobacterales</taxon>
        <taxon>Geobacteraceae</taxon>
        <taxon>Geotalea</taxon>
    </lineage>
</organism>
<dbReference type="Proteomes" id="UP001317705">
    <property type="component" value="Chromosome"/>
</dbReference>
<dbReference type="Pfam" id="PF02769">
    <property type="entry name" value="AIRS_C"/>
    <property type="match status" value="1"/>
</dbReference>
<accession>A0ABM8EQ92</accession>
<dbReference type="Pfam" id="PF00586">
    <property type="entry name" value="AIRS"/>
    <property type="match status" value="1"/>
</dbReference>
<dbReference type="Gene3D" id="3.30.1330.10">
    <property type="entry name" value="PurM-like, N-terminal domain"/>
    <property type="match status" value="1"/>
</dbReference>
<dbReference type="PIRSF" id="PIRSF005644">
    <property type="entry name" value="Hdrgns_mtr_HypE"/>
    <property type="match status" value="1"/>
</dbReference>
<protein>
    <submittedName>
        <fullName evidence="4">Hydrogenase expression/formation protein HypE</fullName>
    </submittedName>
</protein>
<sequence length="336" mass="34730">MNKDLILLGHGSGGKLSHQLLDDLIIPTLSSIPQAGQNDAAVLDHGGVRLAFTTDSYVVEPIFFPGGNIGSLAVNGTVNDLAMMGARPLFLSAGLIIEEGFSRIELGKILATMRQAADSAGVRIVTGDTKVVPRGKADRIFINTSGVGAIEHGLTITGAGAKVGDKVIVNGTIGDHGIAVLAKREGLELETDIQSDCAALNGLVAEILAEGEAIHVLRDPTRGGVATTLKEIALQSAVTITLTETALPLQGAVKGVCAILGLDPLYVANEGKLLAFVAPEAAERTLQRMRRHPLGKEAAIIGEVTAAGAGRLQLETAVGGVRAVEMLAGEQLPRIC</sequence>
<gene>
    <name evidence="4" type="primary">hypE</name>
    <name evidence="4" type="ORF">GURASL_37080</name>
</gene>
<dbReference type="PANTHER" id="PTHR30303:SF0">
    <property type="entry name" value="CARBAMOYL DEHYDRATASE HYPE"/>
    <property type="match status" value="1"/>
</dbReference>